<dbReference type="SMART" id="SM00663">
    <property type="entry name" value="RPOLA_N"/>
    <property type="match status" value="1"/>
</dbReference>
<dbReference type="InterPro" id="IPR007080">
    <property type="entry name" value="RNA_pol_Rpb1_1"/>
</dbReference>
<dbReference type="Gene3D" id="1.10.40.90">
    <property type="match status" value="1"/>
</dbReference>
<evidence type="ECO:0000256" key="10">
    <source>
        <dbReference type="SAM" id="MobiDB-lite"/>
    </source>
</evidence>
<keyword evidence="12" id="KW-0150">Chloroplast</keyword>
<gene>
    <name evidence="12" type="primary">rpoC1</name>
</gene>
<protein>
    <recommendedName>
        <fullName evidence="9">DNA-directed RNA polymerase subunit</fullName>
        <ecNumber evidence="9">2.7.7.6</ecNumber>
    </recommendedName>
</protein>
<evidence type="ECO:0000256" key="8">
    <source>
        <dbReference type="ARBA" id="ARBA00048552"/>
    </source>
</evidence>
<keyword evidence="7 9" id="KW-0804">Transcription</keyword>
<feature type="region of interest" description="Disordered" evidence="10">
    <location>
        <begin position="1"/>
        <end position="76"/>
    </location>
</feature>
<keyword evidence="5 9" id="KW-0808">Transferase</keyword>
<dbReference type="EC" id="2.7.7.6" evidence="9"/>
<dbReference type="EMBL" id="KM462887">
    <property type="protein sequence ID" value="AIT95614.1"/>
    <property type="molecule type" value="Genomic_DNA"/>
</dbReference>
<evidence type="ECO:0000256" key="5">
    <source>
        <dbReference type="ARBA" id="ARBA00022679"/>
    </source>
</evidence>
<evidence type="ECO:0000256" key="7">
    <source>
        <dbReference type="ARBA" id="ARBA00023163"/>
    </source>
</evidence>
<geneLocation type="chloroplast" evidence="12"/>
<dbReference type="GO" id="GO:0003677">
    <property type="term" value="F:DNA binding"/>
    <property type="evidence" value="ECO:0007669"/>
    <property type="project" value="InterPro"/>
</dbReference>
<keyword evidence="6 9" id="KW-0548">Nucleotidyltransferase</keyword>
<evidence type="ECO:0000256" key="2">
    <source>
        <dbReference type="ARBA" id="ARBA00007207"/>
    </source>
</evidence>
<feature type="domain" description="RNA polymerase N-terminal" evidence="11">
    <location>
        <begin position="540"/>
        <end position="823"/>
    </location>
</feature>
<evidence type="ECO:0000313" key="12">
    <source>
        <dbReference type="EMBL" id="AIT95614.1"/>
    </source>
</evidence>
<dbReference type="Pfam" id="PF04983">
    <property type="entry name" value="RNA_pol_Rpb1_3"/>
    <property type="match status" value="1"/>
</dbReference>
<dbReference type="Gene3D" id="1.10.274.100">
    <property type="entry name" value="RNA polymerase Rpb1, domain 3"/>
    <property type="match status" value="1"/>
</dbReference>
<feature type="compositionally biased region" description="Basic and acidic residues" evidence="10">
    <location>
        <begin position="24"/>
        <end position="36"/>
    </location>
</feature>
<dbReference type="InterPro" id="IPR000722">
    <property type="entry name" value="RNA_pol_asu"/>
</dbReference>
<accession>A0A097KR27</accession>
<dbReference type="GeneID" id="22161296"/>
<dbReference type="GO" id="GO:0003899">
    <property type="term" value="F:DNA-directed RNA polymerase activity"/>
    <property type="evidence" value="ECO:0007669"/>
    <property type="project" value="UniProtKB-EC"/>
</dbReference>
<dbReference type="InterPro" id="IPR007066">
    <property type="entry name" value="RNA_pol_Rpb1_3"/>
</dbReference>
<proteinExistence type="inferred from homology"/>
<dbReference type="Pfam" id="PF04997">
    <property type="entry name" value="RNA_pol_Rpb1_1"/>
    <property type="match status" value="2"/>
</dbReference>
<dbReference type="AlphaFoldDB" id="A0A097KR27"/>
<reference evidence="12" key="1">
    <citation type="journal article" date="2014" name="BMC Evol. Biol.">
        <title>Chloroplast phylogenomic analysis resolves deep-level relationships within the green algal class Trebouxiophyceae.</title>
        <authorList>
            <person name="Lemieux C."/>
            <person name="Otis C."/>
            <person name="Turmel M."/>
        </authorList>
    </citation>
    <scope>NUCLEOTIDE SEQUENCE</scope>
</reference>
<dbReference type="GO" id="GO:0006351">
    <property type="term" value="P:DNA-templated transcription"/>
    <property type="evidence" value="ECO:0007669"/>
    <property type="project" value="InterPro"/>
</dbReference>
<dbReference type="Gene3D" id="2.40.40.20">
    <property type="match status" value="1"/>
</dbReference>
<dbReference type="InterPro" id="IPR042102">
    <property type="entry name" value="RNA_pol_Rpb1_3_sf"/>
</dbReference>
<organism evidence="12">
    <name type="scientific">Elliptochloris bilobata</name>
    <dbReference type="NCBI Taxonomy" id="381761"/>
    <lineage>
        <taxon>Eukaryota</taxon>
        <taxon>Viridiplantae</taxon>
        <taxon>Chlorophyta</taxon>
        <taxon>core chlorophytes</taxon>
        <taxon>Trebouxiophyceae</taxon>
        <taxon>Trebouxiophyceae incertae sedis</taxon>
        <taxon>Elliptochloris clade</taxon>
        <taxon>Elliptochloris</taxon>
    </lineage>
</organism>
<evidence type="ECO:0000256" key="3">
    <source>
        <dbReference type="ARBA" id="ARBA00022478"/>
    </source>
</evidence>
<feature type="compositionally biased region" description="Polar residues" evidence="10">
    <location>
        <begin position="51"/>
        <end position="60"/>
    </location>
</feature>
<sequence>MKGWQKTRYGDQQVGGFSSTFDGSTKKDRFSKESQRIEAAAKQGVGKSIDKSSPGTTQKYSPARSKNPPLDYVEKRRTPLSDFVGERRFLLSERSRESSPFDWVKERQADLSWKTNIRRKSPQNKGEGQIDRLTIGIASPDRIQSWSERKLSTGSMAGWVKDPETVEYKTHKPIFNGLFCERIFGPVVDNTCACGRFAPTKQNTPNKTKMRGGLHLVCPSCEVEPTSSSVRRIRLGFIPLFSAVTHVWYWRGRPSYIPDLLGLKERRWGDNLINCHMFLLESKQGRNGGRSPIKWEPRQNVRKTLGSYSLSPFDWVKERQALPFLPSTLPGGQSLPSKKLRRNGGGFSSMSSSVIGKRSRVPLTQSKGGGRRLYNRSYTLPWTPFFTCPPSGRENLFAYLLEPADGEDRPIDRYCKLHRPALTTSFTDLLMNHPGNRTGAAQEVLSHTGGDAIRYLLSQLNLSLLLCHVQNRFLLVEEELRQYQSRSRRTLTRREVLPHQGLDNEPSDEQKKKELLRDRTFLIRRIKVIESFRKSGRRPEWMVISNLPVLPPGLRPIIRTADGIIATSDLNILYRRILFANKGLQKVSILNVNTISLAKRSLQDAVDALIENGKGTGKVVIDHNTGQPLKSLSASLKGKKGRFRHHLLGKRVDYSGRSVIIVGPTLHVHQCGLPMEMAIELFHPFLIRFFQLRKIASNVGEAKKLIRGFARRKPLRFWKILEQVMKHHPVLLNRAPTLHRLGIQAFQPILVKGRAIHLHPLVCTAFNADFDGDQMGVHIPLSFQARAEAWRLLHAPYHILSPATGQPILVPTQDMVLGCYYLTSVDRGLSDQKVPYFANVGDALCAHTHHYLGPHTPLWVRFAGSFESPTNSEEPLELQLHSNGRQLSIHSELQRITAKNGKENRPVGRYIRTTTGRIAMHQITTPSHEDDTPFPS</sequence>
<dbReference type="Gene3D" id="4.10.860.120">
    <property type="entry name" value="RNA polymerase II, clamp domain"/>
    <property type="match status" value="1"/>
</dbReference>
<dbReference type="PANTHER" id="PTHR19376:SF54">
    <property type="entry name" value="DNA-DIRECTED RNA POLYMERASE SUBUNIT BETA"/>
    <property type="match status" value="1"/>
</dbReference>
<dbReference type="InterPro" id="IPR045867">
    <property type="entry name" value="DNA-dir_RpoC_beta_prime"/>
</dbReference>
<comment type="function">
    <text evidence="1 9">DNA-dependent RNA polymerase catalyzes the transcription of DNA into RNA using the four ribonucleoside triphosphates as substrates.</text>
</comment>
<evidence type="ECO:0000256" key="1">
    <source>
        <dbReference type="ARBA" id="ARBA00004026"/>
    </source>
</evidence>
<evidence type="ECO:0000256" key="4">
    <source>
        <dbReference type="ARBA" id="ARBA00022640"/>
    </source>
</evidence>
<evidence type="ECO:0000256" key="9">
    <source>
        <dbReference type="RuleBase" id="RU004279"/>
    </source>
</evidence>
<evidence type="ECO:0000256" key="6">
    <source>
        <dbReference type="ARBA" id="ARBA00022695"/>
    </source>
</evidence>
<dbReference type="PANTHER" id="PTHR19376">
    <property type="entry name" value="DNA-DIRECTED RNA POLYMERASE"/>
    <property type="match status" value="1"/>
</dbReference>
<dbReference type="InterPro" id="IPR044893">
    <property type="entry name" value="RNA_pol_Rpb1_clamp_domain"/>
</dbReference>
<dbReference type="GO" id="GO:0000428">
    <property type="term" value="C:DNA-directed RNA polymerase complex"/>
    <property type="evidence" value="ECO:0007669"/>
    <property type="project" value="UniProtKB-KW"/>
</dbReference>
<feature type="region of interest" description="Disordered" evidence="10">
    <location>
        <begin position="333"/>
        <end position="358"/>
    </location>
</feature>
<dbReference type="Pfam" id="PF00623">
    <property type="entry name" value="RNA_pol_Rpb1_2"/>
    <property type="match status" value="1"/>
</dbReference>
<evidence type="ECO:0000259" key="11">
    <source>
        <dbReference type="SMART" id="SM00663"/>
    </source>
</evidence>
<comment type="catalytic activity">
    <reaction evidence="8 9">
        <text>RNA(n) + a ribonucleoside 5'-triphosphate = RNA(n+1) + diphosphate</text>
        <dbReference type="Rhea" id="RHEA:21248"/>
        <dbReference type="Rhea" id="RHEA-COMP:14527"/>
        <dbReference type="Rhea" id="RHEA-COMP:17342"/>
        <dbReference type="ChEBI" id="CHEBI:33019"/>
        <dbReference type="ChEBI" id="CHEBI:61557"/>
        <dbReference type="ChEBI" id="CHEBI:140395"/>
        <dbReference type="EC" id="2.7.7.6"/>
    </reaction>
</comment>
<dbReference type="SUPFAM" id="SSF64484">
    <property type="entry name" value="beta and beta-prime subunits of DNA dependent RNA-polymerase"/>
    <property type="match status" value="1"/>
</dbReference>
<keyword evidence="4 12" id="KW-0934">Plastid</keyword>
<name>A0A097KR27_9CHLO</name>
<comment type="similarity">
    <text evidence="2">Belongs to the RNA polymerase beta' chain family. RpoC1 subfamily.</text>
</comment>
<dbReference type="RefSeq" id="YP_009106800.1">
    <property type="nucleotide sequence ID" value="NC_025548.1"/>
</dbReference>
<dbReference type="InterPro" id="IPR006592">
    <property type="entry name" value="RNA_pol_N"/>
</dbReference>
<keyword evidence="3 9" id="KW-0240">DNA-directed RNA polymerase</keyword>